<keyword evidence="2" id="KW-1185">Reference proteome</keyword>
<gene>
    <name evidence="1" type="ORF">NM688_g6394</name>
</gene>
<evidence type="ECO:0000313" key="2">
    <source>
        <dbReference type="Proteomes" id="UP001148662"/>
    </source>
</evidence>
<dbReference type="EMBL" id="JANHOG010001310">
    <property type="protein sequence ID" value="KAJ3539258.1"/>
    <property type="molecule type" value="Genomic_DNA"/>
</dbReference>
<name>A0ACC1SGI5_9APHY</name>
<organism evidence="1 2">
    <name type="scientific">Phlebia brevispora</name>
    <dbReference type="NCBI Taxonomy" id="194682"/>
    <lineage>
        <taxon>Eukaryota</taxon>
        <taxon>Fungi</taxon>
        <taxon>Dikarya</taxon>
        <taxon>Basidiomycota</taxon>
        <taxon>Agaricomycotina</taxon>
        <taxon>Agaricomycetes</taxon>
        <taxon>Polyporales</taxon>
        <taxon>Meruliaceae</taxon>
        <taxon>Phlebia</taxon>
    </lineage>
</organism>
<comment type="caution">
    <text evidence="1">The sequence shown here is derived from an EMBL/GenBank/DDBJ whole genome shotgun (WGS) entry which is preliminary data.</text>
</comment>
<dbReference type="Proteomes" id="UP001148662">
    <property type="component" value="Unassembled WGS sequence"/>
</dbReference>
<evidence type="ECO:0000313" key="1">
    <source>
        <dbReference type="EMBL" id="KAJ3539258.1"/>
    </source>
</evidence>
<sequence length="399" mass="43873">MHGVAQGKSLFAVSPLSPRFSLTARLYMVSLHLLTVFSWLFMVHGTFASWVNVTVDDELGDPQSGIKPTYTPPGSWLLKTYPAFNSIHYGTLHFMERKHKNNQRDELPTITLNFTGTAVYLYFLVPSRDVTDLQISVDGLIWETCASKLVNSDTLPHFHGREIALSPLPFGEHAVSISPIAGSDSVMYFDYAVYTTLQPEVETPSASSQFRAEVDIEPRSHPKVFTSKRRVHASRSGALLHKGVSAGHDIISSASREDTTTATESGVDSSAEDNPAESLGFDSLIQRSFFPSSTSALAHRSLHRRTIYISRSAIIAISVAGGFLVTMILFIACMCLRAARRSPISRHRKYRPSLALKILGVLLFDAQSTTGGCPSAPSSLVSKRWRDAYNRLYSSRAGG</sequence>
<accession>A0ACC1SGI5</accession>
<protein>
    <submittedName>
        <fullName evidence="1">Uncharacterized protein</fullName>
    </submittedName>
</protein>
<proteinExistence type="predicted"/>
<reference evidence="1" key="1">
    <citation type="submission" date="2022-07" db="EMBL/GenBank/DDBJ databases">
        <title>Genome Sequence of Phlebia brevispora.</title>
        <authorList>
            <person name="Buettner E."/>
        </authorList>
    </citation>
    <scope>NUCLEOTIDE SEQUENCE</scope>
    <source>
        <strain evidence="1">MPL23</strain>
    </source>
</reference>